<dbReference type="PROSITE" id="PS51164">
    <property type="entry name" value="CBM1_2"/>
    <property type="match status" value="1"/>
</dbReference>
<keyword evidence="10" id="KW-0624">Polysaccharide degradation</keyword>
<dbReference type="GO" id="GO:0046373">
    <property type="term" value="P:L-arabinose metabolic process"/>
    <property type="evidence" value="ECO:0007669"/>
    <property type="project" value="UniProtKB-UniRule"/>
</dbReference>
<organism evidence="15 16">
    <name type="scientific">Schizothecium vesticola</name>
    <dbReference type="NCBI Taxonomy" id="314040"/>
    <lineage>
        <taxon>Eukaryota</taxon>
        <taxon>Fungi</taxon>
        <taxon>Dikarya</taxon>
        <taxon>Ascomycota</taxon>
        <taxon>Pezizomycotina</taxon>
        <taxon>Sordariomycetes</taxon>
        <taxon>Sordariomycetidae</taxon>
        <taxon>Sordariales</taxon>
        <taxon>Schizotheciaceae</taxon>
        <taxon>Schizothecium</taxon>
    </lineage>
</organism>
<comment type="subcellular location">
    <subcellularLocation>
        <location evidence="2 11">Secreted</location>
    </subcellularLocation>
</comment>
<dbReference type="InterPro" id="IPR035971">
    <property type="entry name" value="CBD_sf"/>
</dbReference>
<name>A0AA40K5V4_9PEZI</name>
<dbReference type="SUPFAM" id="SSF57180">
    <property type="entry name" value="Cellulose-binding domain"/>
    <property type="match status" value="1"/>
</dbReference>
<dbReference type="Pfam" id="PF03664">
    <property type="entry name" value="Glyco_hydro_62"/>
    <property type="match status" value="1"/>
</dbReference>
<comment type="similarity">
    <text evidence="3 11">Belongs to the glycosyl hydrolase 62 family.</text>
</comment>
<dbReference type="SUPFAM" id="SSF75005">
    <property type="entry name" value="Arabinanase/levansucrase/invertase"/>
    <property type="match status" value="1"/>
</dbReference>
<comment type="function">
    <text evidence="11">Alpha-L-arabinofuranosidase involved in the hydrolysis of xylan, a major structural heterogeneous polysaccharide found in plant biomass representing the second most abundant polysaccharide in the biosphere, after cellulose.</text>
</comment>
<dbReference type="GO" id="GO:0046556">
    <property type="term" value="F:alpha-L-arabinofuranosidase activity"/>
    <property type="evidence" value="ECO:0007669"/>
    <property type="project" value="UniProtKB-UniRule"/>
</dbReference>
<keyword evidence="9 11" id="KW-0326">Glycosidase</keyword>
<evidence type="ECO:0000256" key="11">
    <source>
        <dbReference type="RuleBase" id="RU368117"/>
    </source>
</evidence>
<dbReference type="Gene3D" id="2.115.10.20">
    <property type="entry name" value="Glycosyl hydrolase domain, family 43"/>
    <property type="match status" value="1"/>
</dbReference>
<dbReference type="GO" id="GO:0005576">
    <property type="term" value="C:extracellular region"/>
    <property type="evidence" value="ECO:0007669"/>
    <property type="project" value="UniProtKB-SubCell"/>
</dbReference>
<keyword evidence="7 11" id="KW-0378">Hydrolase</keyword>
<feature type="chain" id="PRO_5041363037" description="Alpha-L-arabinofuranosidase" evidence="13">
    <location>
        <begin position="20"/>
        <end position="393"/>
    </location>
</feature>
<dbReference type="InterPro" id="IPR005193">
    <property type="entry name" value="GH62_arabinosidase"/>
</dbReference>
<reference evidence="15" key="1">
    <citation type="submission" date="2023-06" db="EMBL/GenBank/DDBJ databases">
        <title>Genome-scale phylogeny and comparative genomics of the fungal order Sordariales.</title>
        <authorList>
            <consortium name="Lawrence Berkeley National Laboratory"/>
            <person name="Hensen N."/>
            <person name="Bonometti L."/>
            <person name="Westerberg I."/>
            <person name="Brannstrom I.O."/>
            <person name="Guillou S."/>
            <person name="Cros-Aarteil S."/>
            <person name="Calhoun S."/>
            <person name="Haridas S."/>
            <person name="Kuo A."/>
            <person name="Mondo S."/>
            <person name="Pangilinan J."/>
            <person name="Riley R."/>
            <person name="LaButti K."/>
            <person name="Andreopoulos B."/>
            <person name="Lipzen A."/>
            <person name="Chen C."/>
            <person name="Yanf M."/>
            <person name="Daum C."/>
            <person name="Ng V."/>
            <person name="Clum A."/>
            <person name="Steindorff A."/>
            <person name="Ohm R."/>
            <person name="Martin F."/>
            <person name="Silar P."/>
            <person name="Natvig D."/>
            <person name="Lalanne C."/>
            <person name="Gautier V."/>
            <person name="Ament-velasquez S.L."/>
            <person name="Kruys A."/>
            <person name="Hutchinson M.I."/>
            <person name="Powell A.J."/>
            <person name="Barry K."/>
            <person name="Miller A.N."/>
            <person name="Grigoriev I.V."/>
            <person name="Debuchy R."/>
            <person name="Gladieux P."/>
            <person name="Thoren M.H."/>
            <person name="Johannesson H."/>
        </authorList>
    </citation>
    <scope>NUCLEOTIDE SEQUENCE</scope>
    <source>
        <strain evidence="15">SMH3187-1</strain>
    </source>
</reference>
<evidence type="ECO:0000256" key="10">
    <source>
        <dbReference type="ARBA" id="ARBA00023326"/>
    </source>
</evidence>
<evidence type="ECO:0000256" key="3">
    <source>
        <dbReference type="ARBA" id="ARBA00007396"/>
    </source>
</evidence>
<keyword evidence="16" id="KW-1185">Reference proteome</keyword>
<evidence type="ECO:0000256" key="1">
    <source>
        <dbReference type="ARBA" id="ARBA00001462"/>
    </source>
</evidence>
<evidence type="ECO:0000256" key="6">
    <source>
        <dbReference type="ARBA" id="ARBA00022729"/>
    </source>
</evidence>
<dbReference type="EMBL" id="JAUKUD010000004">
    <property type="protein sequence ID" value="KAK0747088.1"/>
    <property type="molecule type" value="Genomic_DNA"/>
</dbReference>
<proteinExistence type="inferred from homology"/>
<evidence type="ECO:0000313" key="15">
    <source>
        <dbReference type="EMBL" id="KAK0747088.1"/>
    </source>
</evidence>
<evidence type="ECO:0000256" key="12">
    <source>
        <dbReference type="SAM" id="MobiDB-lite"/>
    </source>
</evidence>
<dbReference type="InterPro" id="IPR000254">
    <property type="entry name" value="CBD"/>
</dbReference>
<evidence type="ECO:0000256" key="2">
    <source>
        <dbReference type="ARBA" id="ARBA00004613"/>
    </source>
</evidence>
<keyword evidence="4 11" id="KW-0964">Secreted</keyword>
<keyword evidence="8" id="KW-0119">Carbohydrate metabolism</keyword>
<comment type="catalytic activity">
    <reaction evidence="1 11">
        <text>Hydrolysis of terminal non-reducing alpha-L-arabinofuranoside residues in alpha-L-arabinosides.</text>
        <dbReference type="EC" id="3.2.1.55"/>
    </reaction>
</comment>
<dbReference type="GO" id="GO:0030248">
    <property type="term" value="F:cellulose binding"/>
    <property type="evidence" value="ECO:0007669"/>
    <property type="project" value="InterPro"/>
</dbReference>
<evidence type="ECO:0000259" key="14">
    <source>
        <dbReference type="PROSITE" id="PS51164"/>
    </source>
</evidence>
<dbReference type="GO" id="GO:0045493">
    <property type="term" value="P:xylan catabolic process"/>
    <property type="evidence" value="ECO:0007669"/>
    <property type="project" value="UniProtKB-UniRule"/>
</dbReference>
<evidence type="ECO:0000256" key="7">
    <source>
        <dbReference type="ARBA" id="ARBA00022801"/>
    </source>
</evidence>
<dbReference type="SMART" id="SM00236">
    <property type="entry name" value="fCBD"/>
    <property type="match status" value="1"/>
</dbReference>
<evidence type="ECO:0000256" key="8">
    <source>
        <dbReference type="ARBA" id="ARBA00023277"/>
    </source>
</evidence>
<keyword evidence="5" id="KW-0858">Xylan degradation</keyword>
<keyword evidence="6 11" id="KW-0732">Signal</keyword>
<feature type="region of interest" description="Disordered" evidence="12">
    <location>
        <begin position="249"/>
        <end position="274"/>
    </location>
</feature>
<sequence length="393" mass="42231">MKLTTAAALLAPAIPVAHSACSLPTTYRWASSGALAQPKNGWASLKDFTYVPYNGQHLVYGSYYGTSAYGSMNFGLFKNWSDMGSASQNAMSFATVAPTLFYFRPKSIWVLAYQWGPTAFSYRTSTNPVDQNSWSAAQPLFSGTITNSDTGPIDQTLIADATHMYLFFAGDNGRIYRSSMPLASFPGNFGTSTTIVFDGAKNDFFEAVQVYTVEGQASPLYLMIIESIGSRGRYFRSYTASRLDGAWTPQATSESSPFAGKSNAPGATWTSDISHGDLVRSKNDETFPVDPCNLQLLYQGKSGTTSDYNKLPYRPGLLTLENPVGSPNPSPQPTTLRTSTTAPPPAATTAPGGGSGPTAPRYGQCGGQGWSGPTRCEAPYTCTFGNNWYSQCL</sequence>
<dbReference type="PANTHER" id="PTHR40631:SF1">
    <property type="entry name" value="ALPHA-L-ARABINOFURANOSIDASE AXHA-2-RELATED"/>
    <property type="match status" value="1"/>
</dbReference>
<accession>A0AA40K5V4</accession>
<dbReference type="PANTHER" id="PTHR40631">
    <property type="entry name" value="ALPHA-L-ARABINOFURANOSIDASE AXHA-2-RELATED"/>
    <property type="match status" value="1"/>
</dbReference>
<feature type="signal peptide" evidence="13">
    <location>
        <begin position="1"/>
        <end position="19"/>
    </location>
</feature>
<feature type="region of interest" description="Disordered" evidence="12">
    <location>
        <begin position="307"/>
        <end position="368"/>
    </location>
</feature>
<dbReference type="CDD" id="cd08987">
    <property type="entry name" value="GH62"/>
    <property type="match status" value="1"/>
</dbReference>
<comment type="caution">
    <text evidence="15">The sequence shown here is derived from an EMBL/GenBank/DDBJ whole genome shotgun (WGS) entry which is preliminary data.</text>
</comment>
<dbReference type="Pfam" id="PF00734">
    <property type="entry name" value="CBM_1"/>
    <property type="match status" value="1"/>
</dbReference>
<evidence type="ECO:0000256" key="5">
    <source>
        <dbReference type="ARBA" id="ARBA00022651"/>
    </source>
</evidence>
<protein>
    <recommendedName>
        <fullName evidence="11">Alpha-L-arabinofuranosidase</fullName>
        <ecNumber evidence="11">3.2.1.55</ecNumber>
    </recommendedName>
</protein>
<gene>
    <name evidence="15" type="ORF">B0T18DRAFT_489475</name>
</gene>
<evidence type="ECO:0000256" key="4">
    <source>
        <dbReference type="ARBA" id="ARBA00022525"/>
    </source>
</evidence>
<dbReference type="PROSITE" id="PS00562">
    <property type="entry name" value="CBM1_1"/>
    <property type="match status" value="1"/>
</dbReference>
<dbReference type="EC" id="3.2.1.55" evidence="11"/>
<dbReference type="InterPro" id="IPR023296">
    <property type="entry name" value="Glyco_hydro_beta-prop_sf"/>
</dbReference>
<dbReference type="AlphaFoldDB" id="A0AA40K5V4"/>
<evidence type="ECO:0000256" key="13">
    <source>
        <dbReference type="SAM" id="SignalP"/>
    </source>
</evidence>
<evidence type="ECO:0000256" key="9">
    <source>
        <dbReference type="ARBA" id="ARBA00023295"/>
    </source>
</evidence>
<dbReference type="Proteomes" id="UP001172155">
    <property type="component" value="Unassembled WGS sequence"/>
</dbReference>
<evidence type="ECO:0000313" key="16">
    <source>
        <dbReference type="Proteomes" id="UP001172155"/>
    </source>
</evidence>
<feature type="domain" description="CBM1" evidence="14">
    <location>
        <begin position="357"/>
        <end position="393"/>
    </location>
</feature>